<feature type="domain" description="Bacteriophage T5 Orf172 DNA-binding" evidence="1">
    <location>
        <begin position="302"/>
        <end position="396"/>
    </location>
</feature>
<evidence type="ECO:0000313" key="3">
    <source>
        <dbReference type="Proteomes" id="UP000014393"/>
    </source>
</evidence>
<comment type="caution">
    <text evidence="2">The sequence shown here is derived from an EMBL/GenBank/DDBJ whole genome shotgun (WGS) entry which is preliminary data.</text>
</comment>
<sequence length="419" mass="46580">MADFDFEAEFAKILASDTEGLLDAPPAPRRFTSEDRLERAFLEIVDFRAKEGREPDPHTRAIGERKLGARLEGIRADPEKLEKLKDLDTEFGLLTREEAPQSIDDVLASDEFNLLDDGYGITDVSRLPAAPPRTNAAPDYVAKRVKAKEFEKFEPLFKAKHAQLSAGVVEQKPYKSIETGINVIRDGLYFVLNGVMGYVDSEGEDEKTVTSAGKTITRQRLRVIFENGTESDLYRQSLAGRMAEEDGRIITQPADVAYDLAYAEPSADVEASSEIASEASPDETPTGWIYVLCSLSTDPQISSLRNLHKIGFSRGPVEKRIAGAEQSPTYLMAPVEIVDTYVTYDVNAAKLEHLLHQIFADVKVSLSQIDSEGKNYDPSEWFIVPREAIATAVELIQNGENTRYRYDKGSQSFVEIKNG</sequence>
<keyword evidence="3" id="KW-1185">Reference proteome</keyword>
<name>S2VK37_9ACTO</name>
<accession>S2VK37</accession>
<dbReference type="EMBL" id="AGWM01000004">
    <property type="protein sequence ID" value="EPD27813.1"/>
    <property type="molecule type" value="Genomic_DNA"/>
</dbReference>
<organism evidence="2 3">
    <name type="scientific">Actinotignum schaalii FB123-CNA-2</name>
    <dbReference type="NCBI Taxonomy" id="883067"/>
    <lineage>
        <taxon>Bacteria</taxon>
        <taxon>Bacillati</taxon>
        <taxon>Actinomycetota</taxon>
        <taxon>Actinomycetes</taxon>
        <taxon>Actinomycetales</taxon>
        <taxon>Actinomycetaceae</taxon>
        <taxon>Actinotignum</taxon>
    </lineage>
</organism>
<dbReference type="PATRIC" id="fig|883067.3.peg.371"/>
<dbReference type="HOGENOM" id="CLU_042626_0_0_11"/>
<dbReference type="RefSeq" id="WP_016442015.1">
    <property type="nucleotide sequence ID" value="NZ_KE150262.1"/>
</dbReference>
<dbReference type="STRING" id="59505.FB03_06355"/>
<dbReference type="SMART" id="SM00974">
    <property type="entry name" value="T5orf172"/>
    <property type="match status" value="1"/>
</dbReference>
<gene>
    <name evidence="2" type="ORF">HMPREF9237_00371</name>
</gene>
<dbReference type="eggNOG" id="COG0226">
    <property type="taxonomic scope" value="Bacteria"/>
</dbReference>
<dbReference type="InterPro" id="IPR018306">
    <property type="entry name" value="Phage_T5_Orf172_DNA-bd"/>
</dbReference>
<dbReference type="AlphaFoldDB" id="S2VK37"/>
<proteinExistence type="predicted"/>
<evidence type="ECO:0000313" key="2">
    <source>
        <dbReference type="EMBL" id="EPD27813.1"/>
    </source>
</evidence>
<protein>
    <recommendedName>
        <fullName evidence="1">Bacteriophage T5 Orf172 DNA-binding domain-containing protein</fullName>
    </recommendedName>
</protein>
<evidence type="ECO:0000259" key="1">
    <source>
        <dbReference type="SMART" id="SM00974"/>
    </source>
</evidence>
<dbReference type="Proteomes" id="UP000014393">
    <property type="component" value="Unassembled WGS sequence"/>
</dbReference>
<dbReference type="Pfam" id="PF13455">
    <property type="entry name" value="MUG113"/>
    <property type="match status" value="1"/>
</dbReference>
<dbReference type="OrthoDB" id="9814995at2"/>
<reference evidence="2 3" key="1">
    <citation type="submission" date="2013-05" db="EMBL/GenBank/DDBJ databases">
        <title>The Genome Sequence of Actinobaculum schaalii FB123-CNA2.</title>
        <authorList>
            <consortium name="The Broad Institute Genomics Platform"/>
            <person name="Earl A."/>
            <person name="Ward D."/>
            <person name="Feldgarden M."/>
            <person name="Gevers D."/>
            <person name="Saerens B."/>
            <person name="Vaneechoutte M."/>
            <person name="Walker B."/>
            <person name="Young S."/>
            <person name="Zeng Q."/>
            <person name="Gargeya S."/>
            <person name="Fitzgerald M."/>
            <person name="Haas B."/>
            <person name="Abouelleil A."/>
            <person name="Allen A.W."/>
            <person name="Alvarado L."/>
            <person name="Arachchi H.M."/>
            <person name="Berlin A.M."/>
            <person name="Chapman S.B."/>
            <person name="Gainer-Dewar J."/>
            <person name="Goldberg J."/>
            <person name="Griggs A."/>
            <person name="Gujja S."/>
            <person name="Hansen M."/>
            <person name="Howarth C."/>
            <person name="Imamovic A."/>
            <person name="Ireland A."/>
            <person name="Larimer J."/>
            <person name="McCowan C."/>
            <person name="Murphy C."/>
            <person name="Pearson M."/>
            <person name="Poon T.W."/>
            <person name="Priest M."/>
            <person name="Roberts A."/>
            <person name="Saif S."/>
            <person name="Shea T."/>
            <person name="Sisk P."/>
            <person name="Sykes S."/>
            <person name="Wortman J."/>
            <person name="Nusbaum C."/>
            <person name="Birren B."/>
        </authorList>
    </citation>
    <scope>NUCLEOTIDE SEQUENCE [LARGE SCALE GENOMIC DNA]</scope>
    <source>
        <strain evidence="2 3">FB123-CNA-2</strain>
    </source>
</reference>